<feature type="compositionally biased region" description="Polar residues" evidence="4">
    <location>
        <begin position="39"/>
        <end position="65"/>
    </location>
</feature>
<reference evidence="6" key="1">
    <citation type="submission" date="2021-02" db="EMBL/GenBank/DDBJ databases">
        <authorList>
            <person name="Nowell W R."/>
        </authorList>
    </citation>
    <scope>NUCLEOTIDE SEQUENCE</scope>
</reference>
<dbReference type="SUPFAM" id="SSF52540">
    <property type="entry name" value="P-loop containing nucleoside triphosphate hydrolases"/>
    <property type="match status" value="1"/>
</dbReference>
<evidence type="ECO:0000256" key="2">
    <source>
        <dbReference type="ARBA" id="ARBA00022741"/>
    </source>
</evidence>
<organism evidence="6 7">
    <name type="scientific">Rotaria socialis</name>
    <dbReference type="NCBI Taxonomy" id="392032"/>
    <lineage>
        <taxon>Eukaryota</taxon>
        <taxon>Metazoa</taxon>
        <taxon>Spiralia</taxon>
        <taxon>Gnathifera</taxon>
        <taxon>Rotifera</taxon>
        <taxon>Eurotatoria</taxon>
        <taxon>Bdelloidea</taxon>
        <taxon>Philodinida</taxon>
        <taxon>Philodinidae</taxon>
        <taxon>Rotaria</taxon>
    </lineage>
</organism>
<evidence type="ECO:0000256" key="3">
    <source>
        <dbReference type="SAM" id="Coils"/>
    </source>
</evidence>
<sequence length="617" mass="71104">MGNSNCGRRLNLLSCANIGNRNHDDSQSNTKVNDKLPETGQSFPLNNLHGQSSPSTDNTRSTMQRQNHHPPPENHTTNVRKRPQKVENTKKQNCDLKPSSQKSCSLIEQSMHASPTESLLPKEKRVVLIGCTGHGKGTLGNYLYNLGQPGSDGLSPIFDESAKLDPHTQDPYCHLLEIKNSPNASDARKRMSCNILDAPGLNDFGREKDLNHMIHVLEMISKQFHSIHALVLVYRFNTRIDATIEPALRYYRDLFAPLFRAHNVILVLTQVPSNDYELQMHNGSWESTIENHLDGCNKALELNESSWNCPIDQRRCFFVNSKWITQQIDELLEKIIKNEKLKDDLLYRSYLMREMILDYISEATEITLDSHLMSFPKALETERMSALRIIDGRIQELLNAVFIENEHRVMYLKDLDRLHTELTDIKTRIEQCKDEVKRLSATQRTPSKTVCGDDWIRFSTEGKYYIDAPCSDNSTCGGCQCTLQNQQHNASRSRVFPSKGITHCVEVRSDVFNFRKKEDRCWFYRFWLEYSGEKHHATEIERLRMQQVELKEKQIKFTRELMEKKKYLDGCDKQLTVHRVNQESLTNDKDLLLSKLFKIDSIQDVLACMGKFMGSSG</sequence>
<feature type="coiled-coil region" evidence="3">
    <location>
        <begin position="415"/>
        <end position="442"/>
    </location>
</feature>
<comment type="caution">
    <text evidence="6">The sequence shown here is derived from an EMBL/GenBank/DDBJ whole genome shotgun (WGS) entry which is preliminary data.</text>
</comment>
<name>A0A821MQ85_9BILA</name>
<feature type="compositionally biased region" description="Basic and acidic residues" evidence="4">
    <location>
        <begin position="21"/>
        <end position="37"/>
    </location>
</feature>
<feature type="domain" description="AIG1-type G" evidence="5">
    <location>
        <begin position="125"/>
        <end position="351"/>
    </location>
</feature>
<proteinExistence type="inferred from homology"/>
<dbReference type="GO" id="GO:0005525">
    <property type="term" value="F:GTP binding"/>
    <property type="evidence" value="ECO:0007669"/>
    <property type="project" value="InterPro"/>
</dbReference>
<dbReference type="InterPro" id="IPR027417">
    <property type="entry name" value="P-loop_NTPase"/>
</dbReference>
<comment type="similarity">
    <text evidence="1">Belongs to the TRAFAC class TrmE-Era-EngA-EngB-Septin-like GTPase superfamily. AIG1/Toc34/Toc159-like paraseptin GTPase family. IAN subfamily.</text>
</comment>
<gene>
    <name evidence="6" type="ORF">TOA249_LOCUS21739</name>
</gene>
<dbReference type="Proteomes" id="UP000663838">
    <property type="component" value="Unassembled WGS sequence"/>
</dbReference>
<keyword evidence="3" id="KW-0175">Coiled coil</keyword>
<keyword evidence="2" id="KW-0547">Nucleotide-binding</keyword>
<dbReference type="Gene3D" id="3.40.50.300">
    <property type="entry name" value="P-loop containing nucleotide triphosphate hydrolases"/>
    <property type="match status" value="1"/>
</dbReference>
<feature type="compositionally biased region" description="Basic and acidic residues" evidence="4">
    <location>
        <begin position="84"/>
        <end position="94"/>
    </location>
</feature>
<evidence type="ECO:0000313" key="6">
    <source>
        <dbReference type="EMBL" id="CAF4773642.1"/>
    </source>
</evidence>
<protein>
    <recommendedName>
        <fullName evidence="5">AIG1-type G domain-containing protein</fullName>
    </recommendedName>
</protein>
<evidence type="ECO:0000256" key="1">
    <source>
        <dbReference type="ARBA" id="ARBA00008535"/>
    </source>
</evidence>
<accession>A0A821MQ85</accession>
<dbReference type="Pfam" id="PF04548">
    <property type="entry name" value="AIG1"/>
    <property type="match status" value="1"/>
</dbReference>
<dbReference type="EMBL" id="CAJOBS010001906">
    <property type="protein sequence ID" value="CAF4773642.1"/>
    <property type="molecule type" value="Genomic_DNA"/>
</dbReference>
<evidence type="ECO:0000313" key="7">
    <source>
        <dbReference type="Proteomes" id="UP000663838"/>
    </source>
</evidence>
<dbReference type="CDD" id="cd00882">
    <property type="entry name" value="Ras_like_GTPase"/>
    <property type="match status" value="1"/>
</dbReference>
<evidence type="ECO:0000256" key="4">
    <source>
        <dbReference type="SAM" id="MobiDB-lite"/>
    </source>
</evidence>
<feature type="region of interest" description="Disordered" evidence="4">
    <location>
        <begin position="19"/>
        <end position="102"/>
    </location>
</feature>
<dbReference type="InterPro" id="IPR006703">
    <property type="entry name" value="G_AIG1"/>
</dbReference>
<dbReference type="AlphaFoldDB" id="A0A821MQ85"/>
<evidence type="ECO:0000259" key="5">
    <source>
        <dbReference type="Pfam" id="PF04548"/>
    </source>
</evidence>